<keyword evidence="2 3" id="KW-0802">TPR repeat</keyword>
<keyword evidence="1" id="KW-0677">Repeat</keyword>
<keyword evidence="5" id="KW-0812">Transmembrane</keyword>
<organism evidence="7 8">
    <name type="scientific">Hymenobacter swuensis DY53</name>
    <dbReference type="NCBI Taxonomy" id="1227739"/>
    <lineage>
        <taxon>Bacteria</taxon>
        <taxon>Pseudomonadati</taxon>
        <taxon>Bacteroidota</taxon>
        <taxon>Cytophagia</taxon>
        <taxon>Cytophagales</taxon>
        <taxon>Hymenobacteraceae</taxon>
        <taxon>Hymenobacter</taxon>
    </lineage>
</organism>
<evidence type="ECO:0000256" key="2">
    <source>
        <dbReference type="ARBA" id="ARBA00022803"/>
    </source>
</evidence>
<evidence type="ECO:0000256" key="5">
    <source>
        <dbReference type="SAM" id="Phobius"/>
    </source>
</evidence>
<dbReference type="OrthoDB" id="1495940at2"/>
<dbReference type="SMART" id="SM00028">
    <property type="entry name" value="TPR"/>
    <property type="match status" value="5"/>
</dbReference>
<dbReference type="PANTHER" id="PTHR45188">
    <property type="entry name" value="DNAJ PROTEIN P58IPK HOMOLOG"/>
    <property type="match status" value="1"/>
</dbReference>
<feature type="repeat" description="TPR" evidence="3">
    <location>
        <begin position="318"/>
        <end position="351"/>
    </location>
</feature>
<dbReference type="KEGG" id="hsw:Hsw_4292"/>
<dbReference type="SUPFAM" id="SSF46565">
    <property type="entry name" value="Chaperone J-domain"/>
    <property type="match status" value="1"/>
</dbReference>
<dbReference type="InterPro" id="IPR011990">
    <property type="entry name" value="TPR-like_helical_dom_sf"/>
</dbReference>
<dbReference type="CDD" id="cd06257">
    <property type="entry name" value="DnaJ"/>
    <property type="match status" value="1"/>
</dbReference>
<reference evidence="7 8" key="1">
    <citation type="submission" date="2014-01" db="EMBL/GenBank/DDBJ databases">
        <title>Complete genome sequence of ionizing-radiation resistance bacterium Hymenobacter swuensis DY53.</title>
        <authorList>
            <person name="Jung J.-H."/>
            <person name="Jeong S.-W."/>
            <person name="Joe M.-H."/>
            <person name="Cho y.-j."/>
            <person name="Kim M.-K."/>
            <person name="Lim S.-Y."/>
        </authorList>
    </citation>
    <scope>NUCLEOTIDE SEQUENCE [LARGE SCALE GENOMIC DNA]</scope>
    <source>
        <strain evidence="7 8">DY53</strain>
    </source>
</reference>
<gene>
    <name evidence="7" type="ORF">Hsw_4292</name>
</gene>
<sequence length="397" mass="45433">MAACLKIAVLLLYTVLPLSQNHYQVLGVSAAASPHDIKLAYKRLAVQYHPDKHGGNTLYEELFKAVAAAYHVLGNPDRRLQYDYQLQVAARRAEEARRQQEFRNQGQRVYGVPMPPPAPLRTRRPAGAHERHYRPIPRQKTVFTRRDYWMAALLIAGFLLFIVSVKVTMDHVSGIRNYERGLGAYKQQNWEGAHSYFTDALHFKPAYSPALQRRGRIEQLIHKDYAAAEKDFRAALPGAVRNQQGRLWLRIGQCQAAQGQARTAQAAYSRALALDSTLARAWLLRGEDQLFARNEFETAARAFSQGLHHEPAASRLRSRLLTFRGLAYYKLKQYDAARRDYWEVLEIMPRSGQVYFLLGRLAQQEQDREHACEYFRRAVVQGYGFARAARDTTCAGR</sequence>
<evidence type="ECO:0000313" key="7">
    <source>
        <dbReference type="EMBL" id="AHJ99887.1"/>
    </source>
</evidence>
<dbReference type="eggNOG" id="COG0484">
    <property type="taxonomic scope" value="Bacteria"/>
</dbReference>
<accession>W8F785</accession>
<dbReference type="Pfam" id="PF00226">
    <property type="entry name" value="DnaJ"/>
    <property type="match status" value="1"/>
</dbReference>
<dbReference type="Gene3D" id="1.10.287.110">
    <property type="entry name" value="DnaJ domain"/>
    <property type="match status" value="1"/>
</dbReference>
<dbReference type="InterPro" id="IPR001623">
    <property type="entry name" value="DnaJ_domain"/>
</dbReference>
<dbReference type="PRINTS" id="PR00625">
    <property type="entry name" value="JDOMAIN"/>
</dbReference>
<name>W8F785_9BACT</name>
<dbReference type="Proteomes" id="UP000019423">
    <property type="component" value="Chromosome"/>
</dbReference>
<dbReference type="Pfam" id="PF13181">
    <property type="entry name" value="TPR_8"/>
    <property type="match status" value="3"/>
</dbReference>
<dbReference type="PANTHER" id="PTHR45188:SF2">
    <property type="entry name" value="DNAJ HOMOLOG SUBFAMILY C MEMBER 7"/>
    <property type="match status" value="1"/>
</dbReference>
<dbReference type="InterPro" id="IPR019734">
    <property type="entry name" value="TPR_rpt"/>
</dbReference>
<protein>
    <submittedName>
        <fullName evidence="7">Chaperone protein DnaJ</fullName>
    </submittedName>
</protein>
<feature type="region of interest" description="Disordered" evidence="4">
    <location>
        <begin position="101"/>
        <end position="129"/>
    </location>
</feature>
<dbReference type="EMBL" id="CP007145">
    <property type="protein sequence ID" value="AHJ99887.1"/>
    <property type="molecule type" value="Genomic_DNA"/>
</dbReference>
<dbReference type="PROSITE" id="PS50005">
    <property type="entry name" value="TPR"/>
    <property type="match status" value="1"/>
</dbReference>
<evidence type="ECO:0000256" key="4">
    <source>
        <dbReference type="SAM" id="MobiDB-lite"/>
    </source>
</evidence>
<feature type="transmembrane region" description="Helical" evidence="5">
    <location>
        <begin position="148"/>
        <end position="167"/>
    </location>
</feature>
<dbReference type="eggNOG" id="COG0457">
    <property type="taxonomic scope" value="Bacteria"/>
</dbReference>
<feature type="domain" description="J" evidence="6">
    <location>
        <begin position="21"/>
        <end position="86"/>
    </location>
</feature>
<evidence type="ECO:0000256" key="3">
    <source>
        <dbReference type="PROSITE-ProRule" id="PRU00339"/>
    </source>
</evidence>
<dbReference type="SMART" id="SM00271">
    <property type="entry name" value="DnaJ"/>
    <property type="match status" value="1"/>
</dbReference>
<proteinExistence type="predicted"/>
<keyword evidence="5" id="KW-1133">Transmembrane helix</keyword>
<evidence type="ECO:0000313" key="8">
    <source>
        <dbReference type="Proteomes" id="UP000019423"/>
    </source>
</evidence>
<dbReference type="SUPFAM" id="SSF48452">
    <property type="entry name" value="TPR-like"/>
    <property type="match status" value="1"/>
</dbReference>
<dbReference type="HOGENOM" id="CLU_754107_0_0_10"/>
<dbReference type="PROSITE" id="PS50076">
    <property type="entry name" value="DNAJ_2"/>
    <property type="match status" value="1"/>
</dbReference>
<dbReference type="PATRIC" id="fig|1227739.3.peg.4438"/>
<evidence type="ECO:0000256" key="1">
    <source>
        <dbReference type="ARBA" id="ARBA00022737"/>
    </source>
</evidence>
<keyword evidence="8" id="KW-1185">Reference proteome</keyword>
<dbReference type="InterPro" id="IPR036869">
    <property type="entry name" value="J_dom_sf"/>
</dbReference>
<keyword evidence="5" id="KW-0472">Membrane</keyword>
<evidence type="ECO:0000259" key="6">
    <source>
        <dbReference type="PROSITE" id="PS50076"/>
    </source>
</evidence>
<dbReference type="AlphaFoldDB" id="W8F785"/>
<dbReference type="STRING" id="1227739.Hsw_4292"/>
<dbReference type="Gene3D" id="1.25.40.10">
    <property type="entry name" value="Tetratricopeptide repeat domain"/>
    <property type="match status" value="2"/>
</dbReference>